<feature type="transmembrane region" description="Helical" evidence="1">
    <location>
        <begin position="72"/>
        <end position="95"/>
    </location>
</feature>
<evidence type="ECO:0000313" key="2">
    <source>
        <dbReference type="EMBL" id="KAL2039887.1"/>
    </source>
</evidence>
<keyword evidence="1" id="KW-0812">Transmembrane</keyword>
<reference evidence="2 3" key="1">
    <citation type="submission" date="2024-09" db="EMBL/GenBank/DDBJ databases">
        <title>Rethinking Asexuality: The Enigmatic Case of Functional Sexual Genes in Lepraria (Stereocaulaceae).</title>
        <authorList>
            <person name="Doellman M."/>
            <person name="Sun Y."/>
            <person name="Barcenas-Pena A."/>
            <person name="Lumbsch H.T."/>
            <person name="Grewe F."/>
        </authorList>
    </citation>
    <scope>NUCLEOTIDE SEQUENCE [LARGE SCALE GENOMIC DNA]</scope>
    <source>
        <strain evidence="2 3">Mercado 3170</strain>
    </source>
</reference>
<gene>
    <name evidence="2" type="ORF">N7G274_007290</name>
</gene>
<evidence type="ECO:0000313" key="3">
    <source>
        <dbReference type="Proteomes" id="UP001590950"/>
    </source>
</evidence>
<dbReference type="EMBL" id="JBEFKJ010000023">
    <property type="protein sequence ID" value="KAL2039887.1"/>
    <property type="molecule type" value="Genomic_DNA"/>
</dbReference>
<accession>A0ABR4A679</accession>
<organism evidence="2 3">
    <name type="scientific">Stereocaulon virgatum</name>
    <dbReference type="NCBI Taxonomy" id="373712"/>
    <lineage>
        <taxon>Eukaryota</taxon>
        <taxon>Fungi</taxon>
        <taxon>Dikarya</taxon>
        <taxon>Ascomycota</taxon>
        <taxon>Pezizomycotina</taxon>
        <taxon>Lecanoromycetes</taxon>
        <taxon>OSLEUM clade</taxon>
        <taxon>Lecanoromycetidae</taxon>
        <taxon>Lecanorales</taxon>
        <taxon>Lecanorineae</taxon>
        <taxon>Stereocaulaceae</taxon>
        <taxon>Stereocaulon</taxon>
    </lineage>
</organism>
<proteinExistence type="predicted"/>
<keyword evidence="3" id="KW-1185">Reference proteome</keyword>
<dbReference type="Proteomes" id="UP001590950">
    <property type="component" value="Unassembled WGS sequence"/>
</dbReference>
<keyword evidence="1" id="KW-1133">Transmembrane helix</keyword>
<comment type="caution">
    <text evidence="2">The sequence shown here is derived from an EMBL/GenBank/DDBJ whole genome shotgun (WGS) entry which is preliminary data.</text>
</comment>
<protein>
    <submittedName>
        <fullName evidence="2">Uncharacterized protein</fullName>
    </submittedName>
</protein>
<evidence type="ECO:0000256" key="1">
    <source>
        <dbReference type="SAM" id="Phobius"/>
    </source>
</evidence>
<keyword evidence="1" id="KW-0472">Membrane</keyword>
<sequence>MGFAPTESRKSGDHGLLPMGTTSPFYEQLRRSKSWPAFLLLSLLLERSSTSISAISTLSIDRVHALRRIKSLPMTILGTSLSTLFLLFTLSISLIQMLSGRCSFYSETQKLLQMTHSDAAL</sequence>
<name>A0ABR4A679_9LECA</name>